<keyword evidence="12" id="KW-1185">Reference proteome</keyword>
<comment type="subcellular location">
    <subcellularLocation>
        <location evidence="1">Membrane</location>
        <topology evidence="1">Multi-pass membrane protein</topology>
    </subcellularLocation>
</comment>
<evidence type="ECO:0000259" key="8">
    <source>
        <dbReference type="Pfam" id="PF02714"/>
    </source>
</evidence>
<dbReference type="EMBL" id="CAJZBQ010000056">
    <property type="protein sequence ID" value="CAG9332947.1"/>
    <property type="molecule type" value="Genomic_DNA"/>
</dbReference>
<evidence type="ECO:0000256" key="3">
    <source>
        <dbReference type="ARBA" id="ARBA00022448"/>
    </source>
</evidence>
<feature type="transmembrane region" description="Helical" evidence="7">
    <location>
        <begin position="134"/>
        <end position="154"/>
    </location>
</feature>
<evidence type="ECO:0000259" key="9">
    <source>
        <dbReference type="Pfam" id="PF13967"/>
    </source>
</evidence>
<dbReference type="InterPro" id="IPR027815">
    <property type="entry name" value="CSC1/OSCA1-like_cyt"/>
</dbReference>
<feature type="domain" description="CSC1/OSCA1-like 7TM region" evidence="8">
    <location>
        <begin position="356"/>
        <end position="607"/>
    </location>
</feature>
<evidence type="ECO:0000256" key="4">
    <source>
        <dbReference type="ARBA" id="ARBA00022692"/>
    </source>
</evidence>
<dbReference type="Proteomes" id="UP001162131">
    <property type="component" value="Unassembled WGS sequence"/>
</dbReference>
<dbReference type="GO" id="GO:0005227">
    <property type="term" value="F:calcium-activated cation channel activity"/>
    <property type="evidence" value="ECO:0007669"/>
    <property type="project" value="InterPro"/>
</dbReference>
<name>A0AAU9K6X8_9CILI</name>
<feature type="transmembrane region" description="Helical" evidence="7">
    <location>
        <begin position="349"/>
        <end position="368"/>
    </location>
</feature>
<feature type="transmembrane region" description="Helical" evidence="7">
    <location>
        <begin position="584"/>
        <end position="603"/>
    </location>
</feature>
<evidence type="ECO:0000256" key="7">
    <source>
        <dbReference type="SAM" id="Phobius"/>
    </source>
</evidence>
<feature type="transmembrane region" description="Helical" evidence="7">
    <location>
        <begin position="94"/>
        <end position="114"/>
    </location>
</feature>
<keyword evidence="3" id="KW-0813">Transport</keyword>
<evidence type="ECO:0000313" key="12">
    <source>
        <dbReference type="Proteomes" id="UP001162131"/>
    </source>
</evidence>
<feature type="domain" description="CSC1/OSCA1-like cytosolic" evidence="10">
    <location>
        <begin position="176"/>
        <end position="336"/>
    </location>
</feature>
<feature type="domain" description="CSC1/OSCA1-like N-terminal transmembrane" evidence="9">
    <location>
        <begin position="8"/>
        <end position="155"/>
    </location>
</feature>
<organism evidence="11 12">
    <name type="scientific">Blepharisma stoltei</name>
    <dbReference type="NCBI Taxonomy" id="1481888"/>
    <lineage>
        <taxon>Eukaryota</taxon>
        <taxon>Sar</taxon>
        <taxon>Alveolata</taxon>
        <taxon>Ciliophora</taxon>
        <taxon>Postciliodesmatophora</taxon>
        <taxon>Heterotrichea</taxon>
        <taxon>Heterotrichida</taxon>
        <taxon>Blepharismidae</taxon>
        <taxon>Blepharisma</taxon>
    </lineage>
</organism>
<accession>A0AAU9K6X8</accession>
<dbReference type="GO" id="GO:0005886">
    <property type="term" value="C:plasma membrane"/>
    <property type="evidence" value="ECO:0007669"/>
    <property type="project" value="TreeGrafter"/>
</dbReference>
<evidence type="ECO:0000313" key="11">
    <source>
        <dbReference type="EMBL" id="CAG9332947.1"/>
    </source>
</evidence>
<dbReference type="Pfam" id="PF14703">
    <property type="entry name" value="PHM7_cyt"/>
    <property type="match status" value="1"/>
</dbReference>
<feature type="transmembrane region" description="Helical" evidence="7">
    <location>
        <begin position="623"/>
        <end position="644"/>
    </location>
</feature>
<keyword evidence="5 7" id="KW-1133">Transmembrane helix</keyword>
<dbReference type="InterPro" id="IPR003864">
    <property type="entry name" value="CSC1/OSCA1-like_7TM"/>
</dbReference>
<gene>
    <name evidence="11" type="ORF">BSTOLATCC_MIC57768</name>
</gene>
<evidence type="ECO:0000256" key="2">
    <source>
        <dbReference type="ARBA" id="ARBA00007779"/>
    </source>
</evidence>
<feature type="transmembrane region" description="Helical" evidence="7">
    <location>
        <begin position="388"/>
        <end position="414"/>
    </location>
</feature>
<evidence type="ECO:0000256" key="6">
    <source>
        <dbReference type="ARBA" id="ARBA00023136"/>
    </source>
</evidence>
<dbReference type="InterPro" id="IPR032880">
    <property type="entry name" value="CSC1/OSCA1-like_N"/>
</dbReference>
<sequence length="684" mass="79903">MESSLYALLLAIFIDTILFSIFFGFFVVYRRLRSRPLEVDIEDIEIKEPYINESRYDVLDIFRIVKNMQDMDFFKSLGEWGYLYLVLHRYMQQIFYSNLIIGVGVLGIIYACGTSEVDGGLDYVSIEHVIDDDYMLIAPAFCIFIFSFVIYYYIYSFYQQTLKSDFSTIANLPQEYTVYMTNIPKDYPPDQLSEKLFVWFRENYGKGVRHVYVVPNYFNAYELFLEYDELAKNLKFYLHELETKQIRPRIWVFDKCPKKVDAIDYTRDRMTKLYEGIEDAKAKGKGINCGACFVVCGNKALARELSEPYIARNEELHSEKWKKRMAPAPSDIKWENIGLTAADTFLQRLFYNTLFIVLFLGIFTETAIERYTDALLESFSAPDWLNDILILYIPSLLLLFYQQVILPEIVDFLIYLEKHDNNAEATSSAFRKYLFYLIFYVFFYPLLGLEIWEIFEVIFDVDKNWNDVFADGILDAGEFFIIFMVHQAFIKNGLDLLVLAKYAKVKARMILATTSIESALAYQADDFRFPFEFAVTLNTYIIAATLSIVYPFILLPAALFFFMRYIVHKHNLLCVFFVNKSSSAISVLFLVLVGLSISAYFMQISTASTMYKNNKDGYLIFNAFMNCFTVVLFIALAFVFYSLAGKGRSKSYKEEEEEKILIKVDPRLYEHPLDTAILEDHRIE</sequence>
<feature type="transmembrane region" description="Helical" evidence="7">
    <location>
        <begin position="540"/>
        <end position="563"/>
    </location>
</feature>
<feature type="transmembrane region" description="Helical" evidence="7">
    <location>
        <begin position="6"/>
        <end position="29"/>
    </location>
</feature>
<dbReference type="PANTHER" id="PTHR13018:SF5">
    <property type="entry name" value="RE44586P"/>
    <property type="match status" value="1"/>
</dbReference>
<feature type="transmembrane region" description="Helical" evidence="7">
    <location>
        <begin position="434"/>
        <end position="455"/>
    </location>
</feature>
<dbReference type="InterPro" id="IPR045122">
    <property type="entry name" value="Csc1-like"/>
</dbReference>
<reference evidence="11" key="1">
    <citation type="submission" date="2021-09" db="EMBL/GenBank/DDBJ databases">
        <authorList>
            <consortium name="AG Swart"/>
            <person name="Singh M."/>
            <person name="Singh A."/>
            <person name="Seah K."/>
            <person name="Emmerich C."/>
        </authorList>
    </citation>
    <scope>NUCLEOTIDE SEQUENCE</scope>
    <source>
        <strain evidence="11">ATCC30299</strain>
    </source>
</reference>
<dbReference type="Pfam" id="PF02714">
    <property type="entry name" value="RSN1_7TM"/>
    <property type="match status" value="1"/>
</dbReference>
<keyword evidence="4 7" id="KW-0812">Transmembrane</keyword>
<dbReference type="Pfam" id="PF13967">
    <property type="entry name" value="RSN1_TM"/>
    <property type="match status" value="1"/>
</dbReference>
<comment type="caution">
    <text evidence="11">The sequence shown here is derived from an EMBL/GenBank/DDBJ whole genome shotgun (WGS) entry which is preliminary data.</text>
</comment>
<dbReference type="AlphaFoldDB" id="A0AAU9K6X8"/>
<evidence type="ECO:0000256" key="1">
    <source>
        <dbReference type="ARBA" id="ARBA00004141"/>
    </source>
</evidence>
<comment type="similarity">
    <text evidence="2">Belongs to the CSC1 (TC 1.A.17) family.</text>
</comment>
<evidence type="ECO:0000256" key="5">
    <source>
        <dbReference type="ARBA" id="ARBA00022989"/>
    </source>
</evidence>
<dbReference type="PANTHER" id="PTHR13018">
    <property type="entry name" value="PROBABLE MEMBRANE PROTEIN DUF221-RELATED"/>
    <property type="match status" value="1"/>
</dbReference>
<protein>
    <submittedName>
        <fullName evidence="11">Uncharacterized protein</fullName>
    </submittedName>
</protein>
<keyword evidence="6 7" id="KW-0472">Membrane</keyword>
<proteinExistence type="inferred from homology"/>
<evidence type="ECO:0000259" key="10">
    <source>
        <dbReference type="Pfam" id="PF14703"/>
    </source>
</evidence>